<dbReference type="EMBL" id="CP026993">
    <property type="protein sequence ID" value="QLH03076.1"/>
    <property type="molecule type" value="Genomic_DNA"/>
</dbReference>
<name>A0A7D5QXP2_9ARCH</name>
<protein>
    <submittedName>
        <fullName evidence="1">Uncharacterized protein</fullName>
    </submittedName>
</protein>
<sequence length="257" mass="30372">MKISKIILYDEPTVPEIQLKRLEKYISDTFSVKTETRSNFFQNSNQNMYEKIAGTRIFDLKKPFKTHVPSTDEIQIETQNLDMSNKKEMTLYDGFEFQKITSEFISTDENNQNTLHVIFTNKLTCTFDENDFRYHARALIGSNPTIISTTGIIEAPAKPKQYYLDLMTDFTKEKIDEIKEKYKGEFLEYNDSRTSEIIEGYVLQAIMYYETGEGFCENKECRLYNAHWQKDLFYSQLENKKLCSKHQEEFKKLTNQV</sequence>
<accession>A0A7D5QXP2</accession>
<dbReference type="InterPro" id="IPR046666">
    <property type="entry name" value="DUF6775"/>
</dbReference>
<proteinExistence type="predicted"/>
<dbReference type="RefSeq" id="WP_179360181.1">
    <property type="nucleotide sequence ID" value="NZ_CP026993.1"/>
</dbReference>
<dbReference type="Pfam" id="PF20565">
    <property type="entry name" value="DUF6775"/>
    <property type="match status" value="1"/>
</dbReference>
<evidence type="ECO:0000313" key="1">
    <source>
        <dbReference type="EMBL" id="QLH03076.1"/>
    </source>
</evidence>
<organism evidence="1 2">
    <name type="scientific">Nitrosopumilus cobalaminigenes</name>
    <dbReference type="NCBI Taxonomy" id="1470066"/>
    <lineage>
        <taxon>Archaea</taxon>
        <taxon>Nitrososphaerota</taxon>
        <taxon>Nitrososphaeria</taxon>
        <taxon>Nitrosopumilales</taxon>
        <taxon>Nitrosopumilaceae</taxon>
        <taxon>Nitrosopumilus</taxon>
    </lineage>
</organism>
<keyword evidence="2" id="KW-1185">Reference proteome</keyword>
<dbReference type="KEGG" id="ncl:C5F47_05700"/>
<evidence type="ECO:0000313" key="2">
    <source>
        <dbReference type="Proteomes" id="UP000509771"/>
    </source>
</evidence>
<gene>
    <name evidence="1" type="ORF">C5F47_05700</name>
</gene>
<dbReference type="OrthoDB" id="303724at2157"/>
<dbReference type="AlphaFoldDB" id="A0A7D5QXP2"/>
<dbReference type="GeneID" id="56059520"/>
<reference evidence="1 2" key="1">
    <citation type="submission" date="2018-02" db="EMBL/GenBank/DDBJ databases">
        <title>Complete genome of Nitrosopumilus cobalaminigenes HCA1.</title>
        <authorList>
            <person name="Qin W."/>
            <person name="Zheng Y."/>
            <person name="Stahl D.A."/>
        </authorList>
    </citation>
    <scope>NUCLEOTIDE SEQUENCE [LARGE SCALE GENOMIC DNA]</scope>
    <source>
        <strain evidence="1 2">HCA1</strain>
    </source>
</reference>
<dbReference type="Proteomes" id="UP000509771">
    <property type="component" value="Chromosome"/>
</dbReference>